<dbReference type="PRINTS" id="PR00943">
    <property type="entry name" value="CUATPASE"/>
</dbReference>
<evidence type="ECO:0000256" key="7">
    <source>
        <dbReference type="ARBA" id="ARBA00022723"/>
    </source>
</evidence>
<dbReference type="InterPro" id="IPR023299">
    <property type="entry name" value="ATPase_P-typ_cyto_dom_N"/>
</dbReference>
<dbReference type="SFLD" id="SFLDG00002">
    <property type="entry name" value="C1.7:_P-type_atpase_like"/>
    <property type="match status" value="1"/>
</dbReference>
<feature type="transmembrane region" description="Helical" evidence="17">
    <location>
        <begin position="356"/>
        <end position="376"/>
    </location>
</feature>
<dbReference type="PROSITE" id="PS00154">
    <property type="entry name" value="ATPASE_E1_E2"/>
    <property type="match status" value="1"/>
</dbReference>
<keyword evidence="15 17" id="KW-0472">Membrane</keyword>
<protein>
    <recommendedName>
        <fullName evidence="3">P-type Cu(+) transporter</fullName>
        <ecNumber evidence="3">7.2.2.8</ecNumber>
    </recommendedName>
</protein>
<keyword evidence="10 17" id="KW-0067">ATP-binding</keyword>
<keyword evidence="7 17" id="KW-0479">Metal-binding</keyword>
<comment type="similarity">
    <text evidence="2 17">Belongs to the cation transport ATPase (P-type) (TC 3.A.3) family. Type IB subfamily.</text>
</comment>
<keyword evidence="6 17" id="KW-0812">Transmembrane</keyword>
<dbReference type="CDD" id="cd02094">
    <property type="entry name" value="P-type_ATPase_Cu-like"/>
    <property type="match status" value="1"/>
</dbReference>
<dbReference type="InterPro" id="IPR006121">
    <property type="entry name" value="HMA_dom"/>
</dbReference>
<name>A0ABW3DGL0_9BACL</name>
<dbReference type="SUPFAM" id="SSF56784">
    <property type="entry name" value="HAD-like"/>
    <property type="match status" value="1"/>
</dbReference>
<comment type="catalytic activity">
    <reaction evidence="16">
        <text>Cu(+)(in) + ATP + H2O = Cu(+)(out) + ADP + phosphate + H(+)</text>
        <dbReference type="Rhea" id="RHEA:25792"/>
        <dbReference type="ChEBI" id="CHEBI:15377"/>
        <dbReference type="ChEBI" id="CHEBI:15378"/>
        <dbReference type="ChEBI" id="CHEBI:30616"/>
        <dbReference type="ChEBI" id="CHEBI:43474"/>
        <dbReference type="ChEBI" id="CHEBI:49552"/>
        <dbReference type="ChEBI" id="CHEBI:456216"/>
        <dbReference type="EC" id="7.2.2.8"/>
    </reaction>
</comment>
<keyword evidence="5" id="KW-0597">Phosphoprotein</keyword>
<evidence type="ECO:0000313" key="19">
    <source>
        <dbReference type="EMBL" id="MFD0871384.1"/>
    </source>
</evidence>
<keyword evidence="13" id="KW-0186">Copper</keyword>
<dbReference type="CDD" id="cd00371">
    <property type="entry name" value="HMA"/>
    <property type="match status" value="1"/>
</dbReference>
<comment type="caution">
    <text evidence="19">The sequence shown here is derived from an EMBL/GenBank/DDBJ whole genome shotgun (WGS) entry which is preliminary data.</text>
</comment>
<dbReference type="InterPro" id="IPR044492">
    <property type="entry name" value="P_typ_ATPase_HD_dom"/>
</dbReference>
<dbReference type="Proteomes" id="UP001597120">
    <property type="component" value="Unassembled WGS sequence"/>
</dbReference>
<evidence type="ECO:0000256" key="3">
    <source>
        <dbReference type="ARBA" id="ARBA00012517"/>
    </source>
</evidence>
<keyword evidence="17" id="KW-1003">Cell membrane</keyword>
<evidence type="ECO:0000256" key="5">
    <source>
        <dbReference type="ARBA" id="ARBA00022553"/>
    </source>
</evidence>
<evidence type="ECO:0000256" key="6">
    <source>
        <dbReference type="ARBA" id="ARBA00022692"/>
    </source>
</evidence>
<keyword evidence="9" id="KW-0187">Copper transport</keyword>
<dbReference type="RefSeq" id="WP_379290392.1">
    <property type="nucleotide sequence ID" value="NZ_JBHTIU010000081.1"/>
</dbReference>
<dbReference type="SFLD" id="SFLDF00027">
    <property type="entry name" value="p-type_atpase"/>
    <property type="match status" value="1"/>
</dbReference>
<evidence type="ECO:0000256" key="15">
    <source>
        <dbReference type="ARBA" id="ARBA00023136"/>
    </source>
</evidence>
<dbReference type="PANTHER" id="PTHR43520">
    <property type="entry name" value="ATP7, ISOFORM B"/>
    <property type="match status" value="1"/>
</dbReference>
<dbReference type="InterPro" id="IPR008250">
    <property type="entry name" value="ATPase_P-typ_transduc_dom_A_sf"/>
</dbReference>
<feature type="transmembrane region" description="Helical" evidence="17">
    <location>
        <begin position="199"/>
        <end position="216"/>
    </location>
</feature>
<dbReference type="Gene3D" id="2.70.150.10">
    <property type="entry name" value="Calcium-transporting ATPase, cytoplasmic transduction domain A"/>
    <property type="match status" value="1"/>
</dbReference>
<dbReference type="PANTHER" id="PTHR43520:SF8">
    <property type="entry name" value="P-TYPE CU(+) TRANSPORTER"/>
    <property type="match status" value="1"/>
</dbReference>
<dbReference type="Pfam" id="PF00702">
    <property type="entry name" value="Hydrolase"/>
    <property type="match status" value="1"/>
</dbReference>
<dbReference type="InterPro" id="IPR023298">
    <property type="entry name" value="ATPase_P-typ_TM_dom_sf"/>
</dbReference>
<evidence type="ECO:0000256" key="1">
    <source>
        <dbReference type="ARBA" id="ARBA00004127"/>
    </source>
</evidence>
<dbReference type="Pfam" id="PF00122">
    <property type="entry name" value="E1-E2_ATPase"/>
    <property type="match status" value="1"/>
</dbReference>
<dbReference type="SUPFAM" id="SSF81665">
    <property type="entry name" value="Calcium ATPase, transmembrane domain M"/>
    <property type="match status" value="1"/>
</dbReference>
<evidence type="ECO:0000259" key="18">
    <source>
        <dbReference type="PROSITE" id="PS50846"/>
    </source>
</evidence>
<dbReference type="SUPFAM" id="SSF81653">
    <property type="entry name" value="Calcium ATPase, transduction domain A"/>
    <property type="match status" value="1"/>
</dbReference>
<dbReference type="Gene3D" id="3.40.50.1000">
    <property type="entry name" value="HAD superfamily/HAD-like"/>
    <property type="match status" value="1"/>
</dbReference>
<accession>A0ABW3DGL0</accession>
<evidence type="ECO:0000256" key="8">
    <source>
        <dbReference type="ARBA" id="ARBA00022741"/>
    </source>
</evidence>
<feature type="domain" description="HMA" evidence="18">
    <location>
        <begin position="8"/>
        <end position="74"/>
    </location>
</feature>
<evidence type="ECO:0000256" key="11">
    <source>
        <dbReference type="ARBA" id="ARBA00022967"/>
    </source>
</evidence>
<evidence type="ECO:0000256" key="12">
    <source>
        <dbReference type="ARBA" id="ARBA00022989"/>
    </source>
</evidence>
<proteinExistence type="inferred from homology"/>
<organism evidence="19 20">
    <name type="scientific">Paenibacillus residui</name>
    <dbReference type="NCBI Taxonomy" id="629724"/>
    <lineage>
        <taxon>Bacteria</taxon>
        <taxon>Bacillati</taxon>
        <taxon>Bacillota</taxon>
        <taxon>Bacilli</taxon>
        <taxon>Bacillales</taxon>
        <taxon>Paenibacillaceae</taxon>
        <taxon>Paenibacillus</taxon>
    </lineage>
</organism>
<dbReference type="EMBL" id="JBHTIU010000081">
    <property type="protein sequence ID" value="MFD0871384.1"/>
    <property type="molecule type" value="Genomic_DNA"/>
</dbReference>
<dbReference type="InterPro" id="IPR059000">
    <property type="entry name" value="ATPase_P-type_domA"/>
</dbReference>
<evidence type="ECO:0000256" key="9">
    <source>
        <dbReference type="ARBA" id="ARBA00022796"/>
    </source>
</evidence>
<dbReference type="SUPFAM" id="SSF55008">
    <property type="entry name" value="HMA, heavy metal-associated domain"/>
    <property type="match status" value="1"/>
</dbReference>
<dbReference type="EC" id="7.2.2.8" evidence="3"/>
<dbReference type="PRINTS" id="PR00942">
    <property type="entry name" value="CUATPASEI"/>
</dbReference>
<feature type="transmembrane region" description="Helical" evidence="17">
    <location>
        <begin position="102"/>
        <end position="123"/>
    </location>
</feature>
<sequence length="745" mass="81400">MEGRSQTDEWRIRITGMTCAACAARIERVIGRMEGVREIKVNLALEQASIVRDPLLVTKQQLEERIIQLGFGVDQNKEAEKGEDGLGLSAQEQRFRSLRRSFVLSALFTLPLLWTMVTHYSFTSWIWVPAWLLDPWVQLGLASIVQFVFGRPFYFNAYYALKNRSANMDVLIVLGTSAAFFYSHYLTVRSIHLPAGEHVPLYFETSAMLITIVLLGKWMEAAAKRKTTDSLRHLHELRPKEASVIRDGQEWSVPAGQVNPGEVVRIRPGERIPVDGRVISGYSTVDESMLTGEALPVDKRPGDEVIGGTVNRSGTLKVTVIRAGEETSASRMVRLFEQAQASKAPIQRIADRISGVFVPCIIAIASAAFLAGYFYLEPGMFGSALERAITVLVVACPCALGLATPTSVLVGSGRAAEHGIWFKDGKTMEQMQQVRTVLLDKTGTITAGMPAVTEVYAHRGDRLTLLRLAASAEGPSEHPFAHAVVQAAQMEQVDTVEPERFAVIPGSGIRAIVQGHEVLIGTRRLLQRHGAGRIENEQRAGEWEAQGKTVLFIAVDGRFSGYIAVTDPMKPSVRKAVRRLRKLRVRTIMVSGDNYRTARAVAEEAGIADVHAEVLPEGKVELVRKHQQNGRKVAMVGDGLNDAPALAAADIGIAVGGGTDLALEAADVHLMRGDLNGIADAIWISRRTTRNIKQNLAFALLYNTMAIPVAFLGLLAPWVAGTAMALSSVSVVANSLRLRKVKLGR</sequence>
<dbReference type="Pfam" id="PF00403">
    <property type="entry name" value="HMA"/>
    <property type="match status" value="1"/>
</dbReference>
<dbReference type="PRINTS" id="PR00119">
    <property type="entry name" value="CATATPASE"/>
</dbReference>
<evidence type="ECO:0000256" key="13">
    <source>
        <dbReference type="ARBA" id="ARBA00023008"/>
    </source>
</evidence>
<evidence type="ECO:0000256" key="14">
    <source>
        <dbReference type="ARBA" id="ARBA00023065"/>
    </source>
</evidence>
<evidence type="ECO:0000256" key="4">
    <source>
        <dbReference type="ARBA" id="ARBA00022448"/>
    </source>
</evidence>
<dbReference type="InterPro" id="IPR036412">
    <property type="entry name" value="HAD-like_sf"/>
</dbReference>
<evidence type="ECO:0000256" key="17">
    <source>
        <dbReference type="RuleBase" id="RU362081"/>
    </source>
</evidence>
<dbReference type="InterPro" id="IPR027256">
    <property type="entry name" value="P-typ_ATPase_IB"/>
</dbReference>
<dbReference type="NCBIfam" id="TIGR01511">
    <property type="entry name" value="ATPase-IB1_Cu"/>
    <property type="match status" value="1"/>
</dbReference>
<dbReference type="InterPro" id="IPR001757">
    <property type="entry name" value="P_typ_ATPase"/>
</dbReference>
<keyword evidence="12 17" id="KW-1133">Transmembrane helix</keyword>
<dbReference type="Gene3D" id="3.40.1110.10">
    <property type="entry name" value="Calcium-transporting ATPase, cytoplasmic domain N"/>
    <property type="match status" value="1"/>
</dbReference>
<dbReference type="Gene3D" id="3.30.70.100">
    <property type="match status" value="1"/>
</dbReference>
<dbReference type="InterPro" id="IPR036163">
    <property type="entry name" value="HMA_dom_sf"/>
</dbReference>
<feature type="transmembrane region" description="Helical" evidence="17">
    <location>
        <begin position="166"/>
        <end position="187"/>
    </location>
</feature>
<feature type="transmembrane region" description="Helical" evidence="17">
    <location>
        <begin position="135"/>
        <end position="154"/>
    </location>
</feature>
<feature type="transmembrane region" description="Helical" evidence="17">
    <location>
        <begin position="388"/>
        <end position="410"/>
    </location>
</feature>
<gene>
    <name evidence="19" type="ORF">ACFQ03_19790</name>
</gene>
<reference evidence="20" key="1">
    <citation type="journal article" date="2019" name="Int. J. Syst. Evol. Microbiol.">
        <title>The Global Catalogue of Microorganisms (GCM) 10K type strain sequencing project: providing services to taxonomists for standard genome sequencing and annotation.</title>
        <authorList>
            <consortium name="The Broad Institute Genomics Platform"/>
            <consortium name="The Broad Institute Genome Sequencing Center for Infectious Disease"/>
            <person name="Wu L."/>
            <person name="Ma J."/>
        </authorList>
    </citation>
    <scope>NUCLEOTIDE SEQUENCE [LARGE SCALE GENOMIC DNA]</scope>
    <source>
        <strain evidence="20">CCUG 57263</strain>
    </source>
</reference>
<dbReference type="InterPro" id="IPR018303">
    <property type="entry name" value="ATPase_P-typ_P_site"/>
</dbReference>
<keyword evidence="11" id="KW-1278">Translocase</keyword>
<keyword evidence="14" id="KW-0406">Ion transport</keyword>
<dbReference type="InterPro" id="IPR023214">
    <property type="entry name" value="HAD_sf"/>
</dbReference>
<dbReference type="InterPro" id="IPR017969">
    <property type="entry name" value="Heavy-metal-associated_CS"/>
</dbReference>
<dbReference type="PROSITE" id="PS50846">
    <property type="entry name" value="HMA_2"/>
    <property type="match status" value="1"/>
</dbReference>
<evidence type="ECO:0000256" key="16">
    <source>
        <dbReference type="ARBA" id="ARBA00049289"/>
    </source>
</evidence>
<dbReference type="NCBIfam" id="TIGR01494">
    <property type="entry name" value="ATPase_P-type"/>
    <property type="match status" value="1"/>
</dbReference>
<keyword evidence="4" id="KW-0813">Transport</keyword>
<keyword evidence="20" id="KW-1185">Reference proteome</keyword>
<evidence type="ECO:0000256" key="10">
    <source>
        <dbReference type="ARBA" id="ARBA00022840"/>
    </source>
</evidence>
<keyword evidence="8 17" id="KW-0547">Nucleotide-binding</keyword>
<dbReference type="PROSITE" id="PS01047">
    <property type="entry name" value="HMA_1"/>
    <property type="match status" value="1"/>
</dbReference>
<comment type="subcellular location">
    <subcellularLocation>
        <location evidence="17">Cell membrane</location>
    </subcellularLocation>
    <subcellularLocation>
        <location evidence="1">Endomembrane system</location>
        <topology evidence="1">Multi-pass membrane protein</topology>
    </subcellularLocation>
</comment>
<evidence type="ECO:0000313" key="20">
    <source>
        <dbReference type="Proteomes" id="UP001597120"/>
    </source>
</evidence>
<dbReference type="SFLD" id="SFLDS00003">
    <property type="entry name" value="Haloacid_Dehalogenase"/>
    <property type="match status" value="1"/>
</dbReference>
<evidence type="ECO:0000256" key="2">
    <source>
        <dbReference type="ARBA" id="ARBA00006024"/>
    </source>
</evidence>
<dbReference type="NCBIfam" id="TIGR01525">
    <property type="entry name" value="ATPase-IB_hvy"/>
    <property type="match status" value="1"/>
</dbReference>
<feature type="transmembrane region" description="Helical" evidence="17">
    <location>
        <begin position="695"/>
        <end position="712"/>
    </location>
</feature>